<comment type="caution">
    <text evidence="1">The sequence shown here is derived from an EMBL/GenBank/DDBJ whole genome shotgun (WGS) entry which is preliminary data.</text>
</comment>
<proteinExistence type="predicted"/>
<gene>
    <name evidence="1" type="ORF">D1114_10830</name>
</gene>
<evidence type="ECO:0000313" key="2">
    <source>
        <dbReference type="Proteomes" id="UP000266305"/>
    </source>
</evidence>
<name>A0AAX1ULW7_CERSP</name>
<dbReference type="Proteomes" id="UP000266305">
    <property type="component" value="Unassembled WGS sequence"/>
</dbReference>
<dbReference type="AlphaFoldDB" id="A0AAX1ULW7"/>
<reference evidence="1 2" key="1">
    <citation type="submission" date="2018-08" db="EMBL/GenBank/DDBJ databases">
        <title>Draft genome sequence of Rhodobacter sphaeroides FY.</title>
        <authorList>
            <person name="Rayyan A."/>
            <person name="Meyer T.E."/>
            <person name="Kyndt J.A."/>
        </authorList>
    </citation>
    <scope>NUCLEOTIDE SEQUENCE [LARGE SCALE GENOMIC DNA]</scope>
    <source>
        <strain evidence="1 2">FY</strain>
    </source>
</reference>
<dbReference type="EMBL" id="QWGP01000010">
    <property type="protein sequence ID" value="RHZ95019.1"/>
    <property type="molecule type" value="Genomic_DNA"/>
</dbReference>
<accession>A0AAX1ULW7</accession>
<sequence>MSGRHIAAVRLVILHVRLRLPRASAIPSLAATITGGLQEETCPPFLWISLRESLEQRRFSLVPWQLPSFAQKLSYFLTR</sequence>
<evidence type="ECO:0000313" key="1">
    <source>
        <dbReference type="EMBL" id="RHZ95019.1"/>
    </source>
</evidence>
<organism evidence="1 2">
    <name type="scientific">Cereibacter sphaeroides</name>
    <name type="common">Rhodobacter sphaeroides</name>
    <dbReference type="NCBI Taxonomy" id="1063"/>
    <lineage>
        <taxon>Bacteria</taxon>
        <taxon>Pseudomonadati</taxon>
        <taxon>Pseudomonadota</taxon>
        <taxon>Alphaproteobacteria</taxon>
        <taxon>Rhodobacterales</taxon>
        <taxon>Paracoccaceae</taxon>
        <taxon>Cereibacter</taxon>
    </lineage>
</organism>
<evidence type="ECO:0008006" key="3">
    <source>
        <dbReference type="Google" id="ProtNLM"/>
    </source>
</evidence>
<protein>
    <recommendedName>
        <fullName evidence="3">Secreted protein</fullName>
    </recommendedName>
</protein>